<evidence type="ECO:0000313" key="2">
    <source>
        <dbReference type="Proteomes" id="UP000262583"/>
    </source>
</evidence>
<dbReference type="EMBL" id="CP030759">
    <property type="protein sequence ID" value="AXA35792.1"/>
    <property type="molecule type" value="Genomic_DNA"/>
</dbReference>
<protein>
    <submittedName>
        <fullName evidence="1">Uncharacterized protein</fullName>
    </submittedName>
</protein>
<organism evidence="1 2">
    <name type="scientific">Sumerlaea chitinivorans</name>
    <dbReference type="NCBI Taxonomy" id="2250252"/>
    <lineage>
        <taxon>Bacteria</taxon>
        <taxon>Candidatus Sumerlaeota</taxon>
        <taxon>Candidatus Sumerlaeia</taxon>
        <taxon>Candidatus Sumerlaeales</taxon>
        <taxon>Candidatus Sumerlaeaceae</taxon>
        <taxon>Candidatus Sumerlaea</taxon>
    </lineage>
</organism>
<reference evidence="1 2" key="1">
    <citation type="submission" date="2018-05" db="EMBL/GenBank/DDBJ databases">
        <title>A metagenomic window into the 2 km-deep terrestrial subsurface aquifer revealed taxonomically and functionally diverse microbial community comprising novel uncultured bacterial lineages.</title>
        <authorList>
            <person name="Kadnikov V.V."/>
            <person name="Mardanov A.V."/>
            <person name="Beletsky A.V."/>
            <person name="Banks D."/>
            <person name="Pimenov N.V."/>
            <person name="Frank Y.A."/>
            <person name="Karnachuk O.V."/>
            <person name="Ravin N.V."/>
        </authorList>
    </citation>
    <scope>NUCLEOTIDE SEQUENCE [LARGE SCALE GENOMIC DNA]</scope>
    <source>
        <strain evidence="1">BY</strain>
    </source>
</reference>
<proteinExistence type="predicted"/>
<dbReference type="AlphaFoldDB" id="A0A2Z4Y4Z0"/>
<gene>
    <name evidence="1" type="ORF">BRCON_1015</name>
</gene>
<accession>A0A2Z4Y4Z0</accession>
<sequence>MFRVKIQNDLVDLRMPRIIEVFGLKELGRDINGCLIKQQST</sequence>
<dbReference type="KEGG" id="schv:BRCON_1015"/>
<name>A0A2Z4Y4Z0_SUMC1</name>
<evidence type="ECO:0000313" key="1">
    <source>
        <dbReference type="EMBL" id="AXA35792.1"/>
    </source>
</evidence>
<dbReference type="Proteomes" id="UP000262583">
    <property type="component" value="Chromosome"/>
</dbReference>